<dbReference type="PANTHER" id="PTHR10983:SF15">
    <property type="entry name" value="ACYLTRANSFERASE YIHG-RELATED"/>
    <property type="match status" value="1"/>
</dbReference>
<proteinExistence type="predicted"/>
<keyword evidence="1" id="KW-0812">Transmembrane</keyword>
<accession>A0A1C3EFG1</accession>
<reference evidence="3 4" key="1">
    <citation type="submission" date="2016-05" db="EMBL/GenBank/DDBJ databases">
        <title>Genomic Taxonomy of the Vibrionaceae.</title>
        <authorList>
            <person name="Gomez-Gil B."/>
            <person name="Enciso-Ibarra J."/>
        </authorList>
    </citation>
    <scope>NUCLEOTIDE SEQUENCE [LARGE SCALE GENOMIC DNA]</scope>
    <source>
        <strain evidence="3 4">CAIM 1920</strain>
    </source>
</reference>
<dbReference type="GO" id="GO:0005886">
    <property type="term" value="C:plasma membrane"/>
    <property type="evidence" value="ECO:0007669"/>
    <property type="project" value="TreeGrafter"/>
</dbReference>
<sequence length="309" mass="35273">MYREVIVILIINTLLLCLNTAVSSVLICGLALIKAVLPIPLVQRPVTRACNYIMWVWSGLNHKLIDVTSRDLEWDVQGGEGLSKEQWYLLIANHLSWADIVVIFCVFRNRIPMAKFFIKQELLYVPFLGLACWAVDMPFMKRYSRNYLLRHPEKRGEDLKTTRRSCAKFKSTPTTVVNFVEGTRFTEEKQQTSKSPYGHLLPAKTGGVSYTLGAMGEQFDGIVNVTLAYPDNRAFPFRDLVGGKMGRIVVRIDVLPVEPALVGDNIQDKGFKKEFRCWLDALWQQKDQDLELIYGQTEKVPEVKTVVQN</sequence>
<dbReference type="PANTHER" id="PTHR10983">
    <property type="entry name" value="1-ACYLGLYCEROL-3-PHOSPHATE ACYLTRANSFERASE-RELATED"/>
    <property type="match status" value="1"/>
</dbReference>
<feature type="transmembrane region" description="Helical" evidence="1">
    <location>
        <begin position="87"/>
        <end position="111"/>
    </location>
</feature>
<dbReference type="GO" id="GO:0016746">
    <property type="term" value="F:acyltransferase activity"/>
    <property type="evidence" value="ECO:0007669"/>
    <property type="project" value="UniProtKB-KW"/>
</dbReference>
<name>A0A1C3EFG1_9GAMM</name>
<feature type="transmembrane region" description="Helical" evidence="1">
    <location>
        <begin position="6"/>
        <end position="33"/>
    </location>
</feature>
<evidence type="ECO:0000259" key="2">
    <source>
        <dbReference type="SMART" id="SM00563"/>
    </source>
</evidence>
<dbReference type="SMART" id="SM00563">
    <property type="entry name" value="PlsC"/>
    <property type="match status" value="1"/>
</dbReference>
<comment type="caution">
    <text evidence="3">The sequence shown here is derived from an EMBL/GenBank/DDBJ whole genome shotgun (WGS) entry which is preliminary data.</text>
</comment>
<keyword evidence="1" id="KW-0472">Membrane</keyword>
<evidence type="ECO:0000313" key="3">
    <source>
        <dbReference type="EMBL" id="ODA31997.1"/>
    </source>
</evidence>
<dbReference type="STRING" id="1080227.A8L45_14340"/>
<dbReference type="Pfam" id="PF01553">
    <property type="entry name" value="Acyltransferase"/>
    <property type="match status" value="1"/>
</dbReference>
<keyword evidence="4" id="KW-1185">Reference proteome</keyword>
<dbReference type="CDD" id="cd07990">
    <property type="entry name" value="LPLAT_LCLAT1-like"/>
    <property type="match status" value="1"/>
</dbReference>
<gene>
    <name evidence="3" type="ORF">A8L45_14340</name>
</gene>
<feature type="transmembrane region" description="Helical" evidence="1">
    <location>
        <begin position="123"/>
        <end position="140"/>
    </location>
</feature>
<dbReference type="NCBIfam" id="NF010621">
    <property type="entry name" value="PRK14014.1"/>
    <property type="match status" value="1"/>
</dbReference>
<evidence type="ECO:0000313" key="4">
    <source>
        <dbReference type="Proteomes" id="UP000094936"/>
    </source>
</evidence>
<dbReference type="AlphaFoldDB" id="A0A1C3EFG1"/>
<organism evidence="3 4">
    <name type="scientific">Veronia pacifica</name>
    <dbReference type="NCBI Taxonomy" id="1080227"/>
    <lineage>
        <taxon>Bacteria</taxon>
        <taxon>Pseudomonadati</taxon>
        <taxon>Pseudomonadota</taxon>
        <taxon>Gammaproteobacteria</taxon>
        <taxon>Vibrionales</taxon>
        <taxon>Vibrionaceae</taxon>
        <taxon>Veronia</taxon>
    </lineage>
</organism>
<feature type="domain" description="Phospholipid/glycerol acyltransferase" evidence="2">
    <location>
        <begin position="88"/>
        <end position="230"/>
    </location>
</feature>
<dbReference type="SUPFAM" id="SSF69593">
    <property type="entry name" value="Glycerol-3-phosphate (1)-acyltransferase"/>
    <property type="match status" value="1"/>
</dbReference>
<keyword evidence="1" id="KW-1133">Transmembrane helix</keyword>
<protein>
    <submittedName>
        <fullName evidence="3">Acyltransferase</fullName>
    </submittedName>
</protein>
<dbReference type="Proteomes" id="UP000094936">
    <property type="component" value="Unassembled WGS sequence"/>
</dbReference>
<keyword evidence="3" id="KW-0808">Transferase</keyword>
<dbReference type="InterPro" id="IPR002123">
    <property type="entry name" value="Plipid/glycerol_acylTrfase"/>
</dbReference>
<dbReference type="EMBL" id="LYBM01000027">
    <property type="protein sequence ID" value="ODA31997.1"/>
    <property type="molecule type" value="Genomic_DNA"/>
</dbReference>
<evidence type="ECO:0000256" key="1">
    <source>
        <dbReference type="SAM" id="Phobius"/>
    </source>
</evidence>
<keyword evidence="3" id="KW-0012">Acyltransferase</keyword>